<protein>
    <submittedName>
        <fullName evidence="4">EAL domain-containing protein</fullName>
    </submittedName>
</protein>
<dbReference type="CDD" id="cd01948">
    <property type="entry name" value="EAL"/>
    <property type="match status" value="1"/>
</dbReference>
<dbReference type="InterPro" id="IPR029787">
    <property type="entry name" value="Nucleotide_cyclase"/>
</dbReference>
<dbReference type="InterPro" id="IPR052155">
    <property type="entry name" value="Biofilm_reg_signaling"/>
</dbReference>
<dbReference type="InterPro" id="IPR029016">
    <property type="entry name" value="GAF-like_dom_sf"/>
</dbReference>
<accession>A0A7W4PR12</accession>
<dbReference type="PROSITE" id="PS50883">
    <property type="entry name" value="EAL"/>
    <property type="match status" value="1"/>
</dbReference>
<organism evidence="4 5">
    <name type="scientific">Gluconacetobacter tumulisoli</name>
    <dbReference type="NCBI Taxonomy" id="1286189"/>
    <lineage>
        <taxon>Bacteria</taxon>
        <taxon>Pseudomonadati</taxon>
        <taxon>Pseudomonadota</taxon>
        <taxon>Alphaproteobacteria</taxon>
        <taxon>Acetobacterales</taxon>
        <taxon>Acetobacteraceae</taxon>
        <taxon>Gluconacetobacter</taxon>
    </lineage>
</organism>
<dbReference type="SUPFAM" id="SSF55781">
    <property type="entry name" value="GAF domain-like"/>
    <property type="match status" value="1"/>
</dbReference>
<dbReference type="Pfam" id="PF13185">
    <property type="entry name" value="GAF_2"/>
    <property type="match status" value="1"/>
</dbReference>
<feature type="domain" description="PAS" evidence="1">
    <location>
        <begin position="16"/>
        <end position="54"/>
    </location>
</feature>
<dbReference type="Gene3D" id="3.30.450.20">
    <property type="entry name" value="PAS domain"/>
    <property type="match status" value="2"/>
</dbReference>
<dbReference type="SMART" id="SM00091">
    <property type="entry name" value="PAS"/>
    <property type="match status" value="2"/>
</dbReference>
<dbReference type="SMART" id="SM00065">
    <property type="entry name" value="GAF"/>
    <property type="match status" value="1"/>
</dbReference>
<dbReference type="InterPro" id="IPR035919">
    <property type="entry name" value="EAL_sf"/>
</dbReference>
<dbReference type="SMART" id="SM00267">
    <property type="entry name" value="GGDEF"/>
    <property type="match status" value="1"/>
</dbReference>
<dbReference type="NCBIfam" id="TIGR00254">
    <property type="entry name" value="GGDEF"/>
    <property type="match status" value="1"/>
</dbReference>
<evidence type="ECO:0000259" key="2">
    <source>
        <dbReference type="PROSITE" id="PS50883"/>
    </source>
</evidence>
<feature type="domain" description="PAS" evidence="1">
    <location>
        <begin position="120"/>
        <end position="191"/>
    </location>
</feature>
<evidence type="ECO:0000313" key="5">
    <source>
        <dbReference type="Proteomes" id="UP000578030"/>
    </source>
</evidence>
<comment type="caution">
    <text evidence="4">The sequence shown here is derived from an EMBL/GenBank/DDBJ whole genome shotgun (WGS) entry which is preliminary data.</text>
</comment>
<proteinExistence type="predicted"/>
<dbReference type="PROSITE" id="PS50112">
    <property type="entry name" value="PAS"/>
    <property type="match status" value="2"/>
</dbReference>
<dbReference type="Gene3D" id="3.20.20.450">
    <property type="entry name" value="EAL domain"/>
    <property type="match status" value="1"/>
</dbReference>
<dbReference type="SUPFAM" id="SSF141868">
    <property type="entry name" value="EAL domain-like"/>
    <property type="match status" value="1"/>
</dbReference>
<dbReference type="SUPFAM" id="SSF55073">
    <property type="entry name" value="Nucleotide cyclase"/>
    <property type="match status" value="1"/>
</dbReference>
<dbReference type="InterPro" id="IPR003018">
    <property type="entry name" value="GAF"/>
</dbReference>
<dbReference type="RefSeq" id="WP_182961907.1">
    <property type="nucleotide sequence ID" value="NZ_JABEQM010000027.1"/>
</dbReference>
<dbReference type="CDD" id="cd00130">
    <property type="entry name" value="PAS"/>
    <property type="match status" value="2"/>
</dbReference>
<sequence>MSDRPSFDRPSPEAAVLDAMAGGVILVDGAGLVVFVNDAAARLGGWRRADWPGRAVQTLLPGVDTTPDGMAREIRLARRDGSDLWLELIVTEAAAAAIVTGPARVMTLRDITGDVQRRERAQRFANIVRRTDRGVMILDAMDRITYVNPAFTRMLGYDLHDVANRDISTILSGREDDMAALREFRTNLRSRRGFDIDLRATSQSGREIWLCTSVTPMHDDEANGANAGETIVILADETPSMELRTLRHDVMAALTGAMGFTEIMEFICRRIEAVAPDATASIILVQDDRTAWMAGRASLPERIAEAVDGIRVGPMVGSCGAAIHDGLEILTTDIDADPRWTPELRALMRPYGLVACWSVPIRLRDGTVAGSLALYFRAPREPSLWHRRVVDACLLLCTLAVEQERARARIAQLAHYDAVTGLPNRAWLRDYLGTRALKAGWCGMTLMSVDIDRFRAIGDALGQAASDEILLGVAGRLKSVLGAGDLLTRTGQDEFTIVTGCGLTPGSRGCCVEGDGLLAVDHASSLAGTVLRTMADPFVVRGMPINSTVSIGICAGREKGHTVDMVLRHVQIAVSQARDAGHNCYRFFSSEMNRRAQDRVILASALVDALAAGRLTLAYQPQVEPRTGIVRGVEALARWHDPDQGDIAPARFIPLAEESGMIEALGEWALRTACRQMAAWMEAGVDIPVVSVNLSAPHFRDPSLPGVIADILAESGVPPHRLTVEMTESTMIEDHDRTIAAARAIRALGVGLSMDDFGTGFSSLANLVSLPLSEVKIDRSFLIGLERTGDVHSVLTAVIRIGHSLGITVVAEGVETKRQLELLDALDCQVVQGFLMSRPMNAECVPFWLQTWRHARHAPAVNDASAARLRAVP</sequence>
<dbReference type="CDD" id="cd01949">
    <property type="entry name" value="GGDEF"/>
    <property type="match status" value="1"/>
</dbReference>
<reference evidence="4 5" key="1">
    <citation type="submission" date="2020-04" db="EMBL/GenBank/DDBJ databases">
        <title>Description of novel Gluconacetobacter.</title>
        <authorList>
            <person name="Sombolestani A."/>
        </authorList>
    </citation>
    <scope>NUCLEOTIDE SEQUENCE [LARGE SCALE GENOMIC DNA]</scope>
    <source>
        <strain evidence="4 5">LMG 27802</strain>
    </source>
</reference>
<dbReference type="InterPro" id="IPR001633">
    <property type="entry name" value="EAL_dom"/>
</dbReference>
<dbReference type="Pfam" id="PF00990">
    <property type="entry name" value="GGDEF"/>
    <property type="match status" value="1"/>
</dbReference>
<dbReference type="Gene3D" id="3.30.450.40">
    <property type="match status" value="1"/>
</dbReference>
<dbReference type="InterPro" id="IPR035965">
    <property type="entry name" value="PAS-like_dom_sf"/>
</dbReference>
<dbReference type="SMART" id="SM00052">
    <property type="entry name" value="EAL"/>
    <property type="match status" value="1"/>
</dbReference>
<dbReference type="InterPro" id="IPR012226">
    <property type="entry name" value="Diguanyl_cyclase/Pdiesterase"/>
</dbReference>
<dbReference type="PIRSF" id="PIRSF005925">
    <property type="entry name" value="Dos"/>
    <property type="match status" value="1"/>
</dbReference>
<dbReference type="InterPro" id="IPR000014">
    <property type="entry name" value="PAS"/>
</dbReference>
<dbReference type="AlphaFoldDB" id="A0A7W4PR12"/>
<evidence type="ECO:0000259" key="1">
    <source>
        <dbReference type="PROSITE" id="PS50112"/>
    </source>
</evidence>
<dbReference type="PROSITE" id="PS50887">
    <property type="entry name" value="GGDEF"/>
    <property type="match status" value="1"/>
</dbReference>
<evidence type="ECO:0000259" key="3">
    <source>
        <dbReference type="PROSITE" id="PS50887"/>
    </source>
</evidence>
<feature type="domain" description="EAL" evidence="2">
    <location>
        <begin position="599"/>
        <end position="853"/>
    </location>
</feature>
<dbReference type="InterPro" id="IPR013767">
    <property type="entry name" value="PAS_fold"/>
</dbReference>
<dbReference type="Pfam" id="PF00989">
    <property type="entry name" value="PAS"/>
    <property type="match status" value="2"/>
</dbReference>
<keyword evidence="5" id="KW-1185">Reference proteome</keyword>
<dbReference type="InterPro" id="IPR043128">
    <property type="entry name" value="Rev_trsase/Diguanyl_cyclase"/>
</dbReference>
<dbReference type="PANTHER" id="PTHR44757">
    <property type="entry name" value="DIGUANYLATE CYCLASE DGCP"/>
    <property type="match status" value="1"/>
</dbReference>
<dbReference type="Pfam" id="PF00563">
    <property type="entry name" value="EAL"/>
    <property type="match status" value="1"/>
</dbReference>
<feature type="domain" description="GGDEF" evidence="3">
    <location>
        <begin position="442"/>
        <end position="590"/>
    </location>
</feature>
<dbReference type="GO" id="GO:0006355">
    <property type="term" value="P:regulation of DNA-templated transcription"/>
    <property type="evidence" value="ECO:0007669"/>
    <property type="project" value="InterPro"/>
</dbReference>
<dbReference type="SUPFAM" id="SSF55785">
    <property type="entry name" value="PYP-like sensor domain (PAS domain)"/>
    <property type="match status" value="2"/>
</dbReference>
<dbReference type="Proteomes" id="UP000578030">
    <property type="component" value="Unassembled WGS sequence"/>
</dbReference>
<dbReference type="InterPro" id="IPR000160">
    <property type="entry name" value="GGDEF_dom"/>
</dbReference>
<gene>
    <name evidence="4" type="ORF">HLH28_17625</name>
</gene>
<dbReference type="Gene3D" id="3.30.70.270">
    <property type="match status" value="1"/>
</dbReference>
<dbReference type="EMBL" id="JABEQM010000027">
    <property type="protein sequence ID" value="MBB2203366.1"/>
    <property type="molecule type" value="Genomic_DNA"/>
</dbReference>
<evidence type="ECO:0000313" key="4">
    <source>
        <dbReference type="EMBL" id="MBB2203366.1"/>
    </source>
</evidence>
<dbReference type="PANTHER" id="PTHR44757:SF2">
    <property type="entry name" value="BIOFILM ARCHITECTURE MAINTENANCE PROTEIN MBAA"/>
    <property type="match status" value="1"/>
</dbReference>
<name>A0A7W4PR12_9PROT</name>
<dbReference type="NCBIfam" id="TIGR00229">
    <property type="entry name" value="sensory_box"/>
    <property type="match status" value="2"/>
</dbReference>